<feature type="domain" description="C2H2-type" evidence="3">
    <location>
        <begin position="120"/>
        <end position="147"/>
    </location>
</feature>
<evidence type="ECO:0000313" key="4">
    <source>
        <dbReference type="EMBL" id="VDM03350.1"/>
    </source>
</evidence>
<dbReference type="SUPFAM" id="SSF57667">
    <property type="entry name" value="beta-beta-alpha zinc fingers"/>
    <property type="match status" value="1"/>
</dbReference>
<protein>
    <submittedName>
        <fullName evidence="6">C2H2-type domain-containing protein</fullName>
    </submittedName>
</protein>
<feature type="region of interest" description="Disordered" evidence="2">
    <location>
        <begin position="33"/>
        <end position="120"/>
    </location>
</feature>
<dbReference type="PROSITE" id="PS00028">
    <property type="entry name" value="ZINC_FINGER_C2H2_1"/>
    <property type="match status" value="1"/>
</dbReference>
<feature type="compositionally biased region" description="Basic residues" evidence="2">
    <location>
        <begin position="83"/>
        <end position="92"/>
    </location>
</feature>
<evidence type="ECO:0000259" key="3">
    <source>
        <dbReference type="PROSITE" id="PS50157"/>
    </source>
</evidence>
<evidence type="ECO:0000313" key="5">
    <source>
        <dbReference type="Proteomes" id="UP000275846"/>
    </source>
</evidence>
<dbReference type="EMBL" id="UYSU01041765">
    <property type="protein sequence ID" value="VDM03350.1"/>
    <property type="molecule type" value="Genomic_DNA"/>
</dbReference>
<name>A0A183TKG6_SCHSO</name>
<reference evidence="6" key="1">
    <citation type="submission" date="2016-06" db="UniProtKB">
        <authorList>
            <consortium name="WormBaseParasite"/>
        </authorList>
    </citation>
    <scope>IDENTIFICATION</scope>
</reference>
<dbReference type="Gene3D" id="3.30.160.60">
    <property type="entry name" value="Classic Zinc Finger"/>
    <property type="match status" value="1"/>
</dbReference>
<evidence type="ECO:0000256" key="1">
    <source>
        <dbReference type="PROSITE-ProRule" id="PRU00042"/>
    </source>
</evidence>
<dbReference type="AlphaFoldDB" id="A0A183TKG6"/>
<sequence>MPKPCQRPQAVGAHSVRESAWSNIFELDATSISQPQPLPCLPQTPRLRPPQSMIATSSMPLNPRSPTPSSLLHPSADRGDKHHLPHSHHLSSHLRLPSPATSTDTTTTTTPSTSDGDSVLTCPHCDRTFTSRIGLVVHLRIHHTETGELVPGAPTHSETAASNALSSLAHSLIAWACSITGAYTKVESTAMPAHLVHLSTLPYSSQELDYQYSQQSPEN</sequence>
<evidence type="ECO:0000313" key="6">
    <source>
        <dbReference type="WBParaSite" id="SSLN_0001761301-mRNA-1"/>
    </source>
</evidence>
<gene>
    <name evidence="4" type="ORF">SSLN_LOCUS16964</name>
</gene>
<dbReference type="WBParaSite" id="SSLN_0001761301-mRNA-1">
    <property type="protein sequence ID" value="SSLN_0001761301-mRNA-1"/>
    <property type="gene ID" value="SSLN_0001761301"/>
</dbReference>
<keyword evidence="1" id="KW-0862">Zinc</keyword>
<dbReference type="GO" id="GO:0008270">
    <property type="term" value="F:zinc ion binding"/>
    <property type="evidence" value="ECO:0007669"/>
    <property type="project" value="UniProtKB-KW"/>
</dbReference>
<keyword evidence="1" id="KW-0479">Metal-binding</keyword>
<evidence type="ECO:0000256" key="2">
    <source>
        <dbReference type="SAM" id="MobiDB-lite"/>
    </source>
</evidence>
<keyword evidence="5" id="KW-1185">Reference proteome</keyword>
<dbReference type="InterPro" id="IPR013087">
    <property type="entry name" value="Znf_C2H2_type"/>
</dbReference>
<dbReference type="PROSITE" id="PS50157">
    <property type="entry name" value="ZINC_FINGER_C2H2_2"/>
    <property type="match status" value="1"/>
</dbReference>
<dbReference type="InterPro" id="IPR036236">
    <property type="entry name" value="Znf_C2H2_sf"/>
</dbReference>
<reference evidence="4 5" key="2">
    <citation type="submission" date="2018-11" db="EMBL/GenBank/DDBJ databases">
        <authorList>
            <consortium name="Pathogen Informatics"/>
        </authorList>
    </citation>
    <scope>NUCLEOTIDE SEQUENCE [LARGE SCALE GENOMIC DNA]</scope>
    <source>
        <strain evidence="4 5">NST_G2</strain>
    </source>
</reference>
<organism evidence="6">
    <name type="scientific">Schistocephalus solidus</name>
    <name type="common">Tapeworm</name>
    <dbReference type="NCBI Taxonomy" id="70667"/>
    <lineage>
        <taxon>Eukaryota</taxon>
        <taxon>Metazoa</taxon>
        <taxon>Spiralia</taxon>
        <taxon>Lophotrochozoa</taxon>
        <taxon>Platyhelminthes</taxon>
        <taxon>Cestoda</taxon>
        <taxon>Eucestoda</taxon>
        <taxon>Diphyllobothriidea</taxon>
        <taxon>Diphyllobothriidae</taxon>
        <taxon>Schistocephalus</taxon>
    </lineage>
</organism>
<accession>A0A183TKG6</accession>
<dbReference type="Proteomes" id="UP000275846">
    <property type="component" value="Unassembled WGS sequence"/>
</dbReference>
<feature type="compositionally biased region" description="Low complexity" evidence="2">
    <location>
        <begin position="93"/>
        <end position="118"/>
    </location>
</feature>
<dbReference type="SMART" id="SM00355">
    <property type="entry name" value="ZnF_C2H2"/>
    <property type="match status" value="1"/>
</dbReference>
<proteinExistence type="predicted"/>
<keyword evidence="1" id="KW-0863">Zinc-finger</keyword>